<dbReference type="Pfam" id="PF19654">
    <property type="entry name" value="DUF6157"/>
    <property type="match status" value="1"/>
</dbReference>
<dbReference type="Proteomes" id="UP000277579">
    <property type="component" value="Unassembled WGS sequence"/>
</dbReference>
<dbReference type="OrthoDB" id="2361182at2"/>
<comment type="caution">
    <text evidence="1">The sequence shown here is derived from an EMBL/GenBank/DDBJ whole genome shotgun (WGS) entry which is preliminary data.</text>
</comment>
<evidence type="ECO:0000313" key="1">
    <source>
        <dbReference type="EMBL" id="RKS25741.1"/>
    </source>
</evidence>
<gene>
    <name evidence="1" type="ORF">CLV94_0785</name>
</gene>
<keyword evidence="2" id="KW-1185">Reference proteome</keyword>
<sequence length="137" mass="15483">MKTHTTNYKDTFIEAAEDCPATKGELPPVKGDAKTIANIQFDLLSKNPYQFTSDDILFQVYALRNDLSPSELAAAREQFFSKGQACLRTSPLTKRYGWGIHNDSNGKVALYGRETDTYEAFRNDKNLKIVKAVRSRK</sequence>
<accession>A0A495MIC3</accession>
<dbReference type="EMBL" id="RBLC01000001">
    <property type="protein sequence ID" value="RKS25741.1"/>
    <property type="molecule type" value="Genomic_DNA"/>
</dbReference>
<dbReference type="AlphaFoldDB" id="A0A495MIC3"/>
<proteinExistence type="predicted"/>
<protein>
    <submittedName>
        <fullName evidence="1">Uncharacterized protein</fullName>
    </submittedName>
</protein>
<name>A0A495MIC3_9FLAO</name>
<dbReference type="RefSeq" id="WP_121375117.1">
    <property type="nucleotide sequence ID" value="NZ_RBLC01000001.1"/>
</dbReference>
<dbReference type="InterPro" id="IPR046155">
    <property type="entry name" value="DUF6157"/>
</dbReference>
<evidence type="ECO:0000313" key="2">
    <source>
        <dbReference type="Proteomes" id="UP000277579"/>
    </source>
</evidence>
<reference evidence="1 2" key="1">
    <citation type="submission" date="2018-10" db="EMBL/GenBank/DDBJ databases">
        <title>Genomic Encyclopedia of Archaeal and Bacterial Type Strains, Phase II (KMG-II): from individual species to whole genera.</title>
        <authorList>
            <person name="Goeker M."/>
        </authorList>
    </citation>
    <scope>NUCLEOTIDE SEQUENCE [LARGE SCALE GENOMIC DNA]</scope>
    <source>
        <strain evidence="1 2">DSM 29537</strain>
    </source>
</reference>
<organism evidence="1 2">
    <name type="scientific">Flavobacterium endophyticum</name>
    <dbReference type="NCBI Taxonomy" id="1540163"/>
    <lineage>
        <taxon>Bacteria</taxon>
        <taxon>Pseudomonadati</taxon>
        <taxon>Bacteroidota</taxon>
        <taxon>Flavobacteriia</taxon>
        <taxon>Flavobacteriales</taxon>
        <taxon>Flavobacteriaceae</taxon>
        <taxon>Flavobacterium</taxon>
    </lineage>
</organism>